<dbReference type="Gene3D" id="3.40.710.10">
    <property type="entry name" value="DD-peptidase/beta-lactamase superfamily"/>
    <property type="match status" value="1"/>
</dbReference>
<feature type="domain" description="Beta-lactamase-related" evidence="1">
    <location>
        <begin position="23"/>
        <end position="130"/>
    </location>
</feature>
<evidence type="ECO:0000313" key="3">
    <source>
        <dbReference type="Proteomes" id="UP000656042"/>
    </source>
</evidence>
<evidence type="ECO:0000313" key="2">
    <source>
        <dbReference type="EMBL" id="GGK94887.1"/>
    </source>
</evidence>
<evidence type="ECO:0000259" key="1">
    <source>
        <dbReference type="Pfam" id="PF00144"/>
    </source>
</evidence>
<dbReference type="Pfam" id="PF00144">
    <property type="entry name" value="Beta-lactamase"/>
    <property type="match status" value="1"/>
</dbReference>
<organism evidence="2 3">
    <name type="scientific">Mangrovihabitans endophyticus</name>
    <dbReference type="NCBI Taxonomy" id="1751298"/>
    <lineage>
        <taxon>Bacteria</taxon>
        <taxon>Bacillati</taxon>
        <taxon>Actinomycetota</taxon>
        <taxon>Actinomycetes</taxon>
        <taxon>Micromonosporales</taxon>
        <taxon>Micromonosporaceae</taxon>
        <taxon>Mangrovihabitans</taxon>
    </lineage>
</organism>
<dbReference type="RefSeq" id="WP_268240451.1">
    <property type="nucleotide sequence ID" value="NZ_BMMX01000012.1"/>
</dbReference>
<dbReference type="InterPro" id="IPR012338">
    <property type="entry name" value="Beta-lactam/transpept-like"/>
</dbReference>
<protein>
    <recommendedName>
        <fullName evidence="1">Beta-lactamase-related domain-containing protein</fullName>
    </recommendedName>
</protein>
<dbReference type="Proteomes" id="UP000656042">
    <property type="component" value="Unassembled WGS sequence"/>
</dbReference>
<sequence>MTVADGSVVDALHHLDQGSPESYMLGKNPGRAFIDAPGDGGFSTAPDLIRFAHALTDGTLLDRPWADVLFGAKIPHGPTSFGAYGLAIGIVEGQWAYQRAGGNPGVGANWSLYPDTGWAGAILDNRDGVPLVDLIGRENQAVTGAPPDDGAGGGSGG</sequence>
<dbReference type="InterPro" id="IPR001466">
    <property type="entry name" value="Beta-lactam-related"/>
</dbReference>
<dbReference type="EMBL" id="BMMX01000012">
    <property type="protein sequence ID" value="GGK94887.1"/>
    <property type="molecule type" value="Genomic_DNA"/>
</dbReference>
<name>A0A8J3BZU1_9ACTN</name>
<comment type="caution">
    <text evidence="2">The sequence shown here is derived from an EMBL/GenBank/DDBJ whole genome shotgun (WGS) entry which is preliminary data.</text>
</comment>
<dbReference type="SUPFAM" id="SSF56601">
    <property type="entry name" value="beta-lactamase/transpeptidase-like"/>
    <property type="match status" value="1"/>
</dbReference>
<accession>A0A8J3BZU1</accession>
<reference evidence="2" key="1">
    <citation type="journal article" date="2014" name="Int. J. Syst. Evol. Microbiol.">
        <title>Complete genome sequence of Corynebacterium casei LMG S-19264T (=DSM 44701T), isolated from a smear-ripened cheese.</title>
        <authorList>
            <consortium name="US DOE Joint Genome Institute (JGI-PGF)"/>
            <person name="Walter F."/>
            <person name="Albersmeier A."/>
            <person name="Kalinowski J."/>
            <person name="Ruckert C."/>
        </authorList>
    </citation>
    <scope>NUCLEOTIDE SEQUENCE</scope>
    <source>
        <strain evidence="2">CGMCC 4.7299</strain>
    </source>
</reference>
<reference evidence="2" key="2">
    <citation type="submission" date="2020-09" db="EMBL/GenBank/DDBJ databases">
        <authorList>
            <person name="Sun Q."/>
            <person name="Zhou Y."/>
        </authorList>
    </citation>
    <scope>NUCLEOTIDE SEQUENCE</scope>
    <source>
        <strain evidence="2">CGMCC 4.7299</strain>
    </source>
</reference>
<dbReference type="AlphaFoldDB" id="A0A8J3BZU1"/>
<proteinExistence type="predicted"/>
<keyword evidence="3" id="KW-1185">Reference proteome</keyword>
<gene>
    <name evidence="2" type="ORF">GCM10012284_31170</name>
</gene>